<dbReference type="Proteomes" id="UP001153332">
    <property type="component" value="Unassembled WGS sequence"/>
</dbReference>
<accession>A0ACC2JSG8</accession>
<keyword evidence="2" id="KW-1185">Reference proteome</keyword>
<reference evidence="1" key="1">
    <citation type="submission" date="2022-12" db="EMBL/GenBank/DDBJ databases">
        <title>Genome Sequence of Lasiodiplodia mahajangana.</title>
        <authorList>
            <person name="Buettner E."/>
        </authorList>
    </citation>
    <scope>NUCLEOTIDE SEQUENCE</scope>
    <source>
        <strain evidence="1">VT137</strain>
    </source>
</reference>
<dbReference type="EMBL" id="JAPUUL010000553">
    <property type="protein sequence ID" value="KAJ8130213.1"/>
    <property type="molecule type" value="Genomic_DNA"/>
</dbReference>
<protein>
    <submittedName>
        <fullName evidence="1">Uncharacterized protein</fullName>
    </submittedName>
</protein>
<evidence type="ECO:0000313" key="2">
    <source>
        <dbReference type="Proteomes" id="UP001153332"/>
    </source>
</evidence>
<gene>
    <name evidence="1" type="ORF">O1611_g3421</name>
</gene>
<name>A0ACC2JSG8_9PEZI</name>
<proteinExistence type="predicted"/>
<comment type="caution">
    <text evidence="1">The sequence shown here is derived from an EMBL/GenBank/DDBJ whole genome shotgun (WGS) entry which is preliminary data.</text>
</comment>
<evidence type="ECO:0000313" key="1">
    <source>
        <dbReference type="EMBL" id="KAJ8130213.1"/>
    </source>
</evidence>
<organism evidence="1 2">
    <name type="scientific">Lasiodiplodia mahajangana</name>
    <dbReference type="NCBI Taxonomy" id="1108764"/>
    <lineage>
        <taxon>Eukaryota</taxon>
        <taxon>Fungi</taxon>
        <taxon>Dikarya</taxon>
        <taxon>Ascomycota</taxon>
        <taxon>Pezizomycotina</taxon>
        <taxon>Dothideomycetes</taxon>
        <taxon>Dothideomycetes incertae sedis</taxon>
        <taxon>Botryosphaeriales</taxon>
        <taxon>Botryosphaeriaceae</taxon>
        <taxon>Lasiodiplodia</taxon>
    </lineage>
</organism>
<sequence>MHKAPYVFPIIGGRTVDHLKANIEALNVSLTKEDIKEIESAAPFDLGFPGSFAYLGATPEHPGNVWLLRMGGITEYVPEQAPIVPKSGKE</sequence>